<comment type="subcellular location">
    <subcellularLocation>
        <location evidence="1">Membrane</location>
        <topology evidence="1">Multi-pass membrane protein</topology>
    </subcellularLocation>
</comment>
<dbReference type="PANTHER" id="PTHR10926">
    <property type="entry name" value="CELL CYCLE CONTROL PROTEIN 50"/>
    <property type="match status" value="1"/>
</dbReference>
<comment type="similarity">
    <text evidence="2 6">Belongs to the CDC50/LEM3 family.</text>
</comment>
<proteinExistence type="inferred from homology"/>
<evidence type="ECO:0000256" key="5">
    <source>
        <dbReference type="ARBA" id="ARBA00023136"/>
    </source>
</evidence>
<evidence type="ECO:0000313" key="10">
    <source>
        <dbReference type="Proteomes" id="UP000777438"/>
    </source>
</evidence>
<feature type="region of interest" description="Disordered" evidence="7">
    <location>
        <begin position="1"/>
        <end position="35"/>
    </location>
</feature>
<evidence type="ECO:0000256" key="6">
    <source>
        <dbReference type="PIRNR" id="PIRNR015840"/>
    </source>
</evidence>
<dbReference type="Pfam" id="PF03381">
    <property type="entry name" value="CDC50"/>
    <property type="match status" value="1"/>
</dbReference>
<feature type="region of interest" description="Disordered" evidence="7">
    <location>
        <begin position="409"/>
        <end position="428"/>
    </location>
</feature>
<sequence length="428" mass="47876">MADEPRGIDHADSINSNDGDPKQPEKKKSRRPANTAFRQQRLKAWQPILTPKTVLPLFFVIGIIFAPIGGLLLYASAQVQEIRLEYTDCNKTAPGYDKGKGFGGMPSDTVHTAFKSNNGSVSAEWAVERGVNVTSDNGVKIKTNRCYLRFTIPESMGPPVLFYYHLTNFYQNHRRYVLSFDSQQLKGDARSYDSIKGSDCTPLYGHKDENKPYYPCGLIANSMFNDTFSSPVLQNPPGATGNETEIYQMQNNSNIAWDSDKDLYGKTKYNYTDVLPPPNWVERYPDNYTEDNPPPNLKEWEAFQVWMRTAGLPTFSKLYQRNDSKAMQAGRYQVIIDDYFPTNVYKGTKSIIITTRTVMGGRNPFLGIAYVVVGGVCILLGAIFTVTHLVRPRKLGDHTYLSWNNAPGAKSGPSTAVASGRELRPGEA</sequence>
<comment type="caution">
    <text evidence="9">The sequence shown here is derived from an EMBL/GenBank/DDBJ whole genome shotgun (WGS) entry which is preliminary data.</text>
</comment>
<dbReference type="AlphaFoldDB" id="A0A9P8WHQ5"/>
<name>A0A9P8WHQ5_9HYPO</name>
<keyword evidence="10" id="KW-1185">Reference proteome</keyword>
<keyword evidence="5 6" id="KW-0472">Membrane</keyword>
<evidence type="ECO:0000313" key="9">
    <source>
        <dbReference type="EMBL" id="KAH6899683.1"/>
    </source>
</evidence>
<evidence type="ECO:0000256" key="3">
    <source>
        <dbReference type="ARBA" id="ARBA00022692"/>
    </source>
</evidence>
<dbReference type="PIRSF" id="PIRSF015840">
    <property type="entry name" value="DUF284_TM_euk"/>
    <property type="match status" value="1"/>
</dbReference>
<feature type="transmembrane region" description="Helical" evidence="8">
    <location>
        <begin position="54"/>
        <end position="75"/>
    </location>
</feature>
<dbReference type="GO" id="GO:0005886">
    <property type="term" value="C:plasma membrane"/>
    <property type="evidence" value="ECO:0007669"/>
    <property type="project" value="TreeGrafter"/>
</dbReference>
<evidence type="ECO:0000256" key="7">
    <source>
        <dbReference type="SAM" id="MobiDB-lite"/>
    </source>
</evidence>
<keyword evidence="4 8" id="KW-1133">Transmembrane helix</keyword>
<dbReference type="InterPro" id="IPR005045">
    <property type="entry name" value="CDC50/LEM3_fam"/>
</dbReference>
<evidence type="ECO:0000256" key="4">
    <source>
        <dbReference type="ARBA" id="ARBA00022989"/>
    </source>
</evidence>
<evidence type="ECO:0000256" key="2">
    <source>
        <dbReference type="ARBA" id="ARBA00009457"/>
    </source>
</evidence>
<organism evidence="9 10">
    <name type="scientific">Thelonectria olida</name>
    <dbReference type="NCBI Taxonomy" id="1576542"/>
    <lineage>
        <taxon>Eukaryota</taxon>
        <taxon>Fungi</taxon>
        <taxon>Dikarya</taxon>
        <taxon>Ascomycota</taxon>
        <taxon>Pezizomycotina</taxon>
        <taxon>Sordariomycetes</taxon>
        <taxon>Hypocreomycetidae</taxon>
        <taxon>Hypocreales</taxon>
        <taxon>Nectriaceae</taxon>
        <taxon>Thelonectria</taxon>
    </lineage>
</organism>
<dbReference type="OrthoDB" id="340608at2759"/>
<feature type="transmembrane region" description="Helical" evidence="8">
    <location>
        <begin position="365"/>
        <end position="390"/>
    </location>
</feature>
<dbReference type="PANTHER" id="PTHR10926:SF0">
    <property type="entry name" value="CDC50, ISOFORM A"/>
    <property type="match status" value="1"/>
</dbReference>
<evidence type="ECO:0000256" key="1">
    <source>
        <dbReference type="ARBA" id="ARBA00004141"/>
    </source>
</evidence>
<accession>A0A9P8WHQ5</accession>
<dbReference type="GO" id="GO:0005794">
    <property type="term" value="C:Golgi apparatus"/>
    <property type="evidence" value="ECO:0007669"/>
    <property type="project" value="TreeGrafter"/>
</dbReference>
<dbReference type="GO" id="GO:0045332">
    <property type="term" value="P:phospholipid translocation"/>
    <property type="evidence" value="ECO:0007669"/>
    <property type="project" value="UniProtKB-UniRule"/>
</dbReference>
<dbReference type="Proteomes" id="UP000777438">
    <property type="component" value="Unassembled WGS sequence"/>
</dbReference>
<evidence type="ECO:0000256" key="8">
    <source>
        <dbReference type="SAM" id="Phobius"/>
    </source>
</evidence>
<reference evidence="9 10" key="1">
    <citation type="journal article" date="2021" name="Nat. Commun.">
        <title>Genetic determinants of endophytism in the Arabidopsis root mycobiome.</title>
        <authorList>
            <person name="Mesny F."/>
            <person name="Miyauchi S."/>
            <person name="Thiergart T."/>
            <person name="Pickel B."/>
            <person name="Atanasova L."/>
            <person name="Karlsson M."/>
            <person name="Huettel B."/>
            <person name="Barry K.W."/>
            <person name="Haridas S."/>
            <person name="Chen C."/>
            <person name="Bauer D."/>
            <person name="Andreopoulos W."/>
            <person name="Pangilinan J."/>
            <person name="LaButti K."/>
            <person name="Riley R."/>
            <person name="Lipzen A."/>
            <person name="Clum A."/>
            <person name="Drula E."/>
            <person name="Henrissat B."/>
            <person name="Kohler A."/>
            <person name="Grigoriev I.V."/>
            <person name="Martin F.M."/>
            <person name="Hacquard S."/>
        </authorList>
    </citation>
    <scope>NUCLEOTIDE SEQUENCE [LARGE SCALE GENOMIC DNA]</scope>
    <source>
        <strain evidence="9 10">MPI-CAGE-CH-0241</strain>
    </source>
</reference>
<protein>
    <submittedName>
        <fullName evidence="9">Ligand-effect modulator 3 family</fullName>
    </submittedName>
</protein>
<keyword evidence="3 8" id="KW-0812">Transmembrane</keyword>
<gene>
    <name evidence="9" type="ORF">B0T10DRAFT_2312</name>
</gene>
<feature type="compositionally biased region" description="Basic and acidic residues" evidence="7">
    <location>
        <begin position="1"/>
        <end position="12"/>
    </location>
</feature>
<dbReference type="EMBL" id="JAGPYM010000001">
    <property type="protein sequence ID" value="KAH6899683.1"/>
    <property type="molecule type" value="Genomic_DNA"/>
</dbReference>
<dbReference type="GO" id="GO:0005783">
    <property type="term" value="C:endoplasmic reticulum"/>
    <property type="evidence" value="ECO:0007669"/>
    <property type="project" value="TreeGrafter"/>
</dbReference>